<dbReference type="InterPro" id="IPR011990">
    <property type="entry name" value="TPR-like_helical_dom_sf"/>
</dbReference>
<dbReference type="SUPFAM" id="SSF52540">
    <property type="entry name" value="P-loop containing nucleoside triphosphate hydrolases"/>
    <property type="match status" value="1"/>
</dbReference>
<dbReference type="Proteomes" id="UP000077266">
    <property type="component" value="Unassembled WGS sequence"/>
</dbReference>
<dbReference type="STRING" id="1314781.A0A165IMR8"/>
<dbReference type="CDD" id="cd00009">
    <property type="entry name" value="AAA"/>
    <property type="match status" value="1"/>
</dbReference>
<gene>
    <name evidence="2" type="ORF">EXIGLDRAFT_767928</name>
</gene>
<dbReference type="SMART" id="SM00028">
    <property type="entry name" value="TPR"/>
    <property type="match status" value="5"/>
</dbReference>
<reference evidence="2 3" key="1">
    <citation type="journal article" date="2016" name="Mol. Biol. Evol.">
        <title>Comparative Genomics of Early-Diverging Mushroom-Forming Fungi Provides Insights into the Origins of Lignocellulose Decay Capabilities.</title>
        <authorList>
            <person name="Nagy L.G."/>
            <person name="Riley R."/>
            <person name="Tritt A."/>
            <person name="Adam C."/>
            <person name="Daum C."/>
            <person name="Floudas D."/>
            <person name="Sun H."/>
            <person name="Yadav J.S."/>
            <person name="Pangilinan J."/>
            <person name="Larsson K.H."/>
            <person name="Matsuura K."/>
            <person name="Barry K."/>
            <person name="Labutti K."/>
            <person name="Kuo R."/>
            <person name="Ohm R.A."/>
            <person name="Bhattacharya S.S."/>
            <person name="Shirouzu T."/>
            <person name="Yoshinaga Y."/>
            <person name="Martin F.M."/>
            <person name="Grigoriev I.V."/>
            <person name="Hibbett D.S."/>
        </authorList>
    </citation>
    <scope>NUCLEOTIDE SEQUENCE [LARGE SCALE GENOMIC DNA]</scope>
    <source>
        <strain evidence="2 3">HHB12029</strain>
    </source>
</reference>
<dbReference type="PANTHER" id="PTHR47691">
    <property type="entry name" value="REGULATOR-RELATED"/>
    <property type="match status" value="1"/>
</dbReference>
<organism evidence="2 3">
    <name type="scientific">Exidia glandulosa HHB12029</name>
    <dbReference type="NCBI Taxonomy" id="1314781"/>
    <lineage>
        <taxon>Eukaryota</taxon>
        <taxon>Fungi</taxon>
        <taxon>Dikarya</taxon>
        <taxon>Basidiomycota</taxon>
        <taxon>Agaricomycotina</taxon>
        <taxon>Agaricomycetes</taxon>
        <taxon>Auriculariales</taxon>
        <taxon>Exidiaceae</taxon>
        <taxon>Exidia</taxon>
    </lineage>
</organism>
<dbReference type="InParanoid" id="A0A165IMR8"/>
<dbReference type="AlphaFoldDB" id="A0A165IMR8"/>
<dbReference type="InterPro" id="IPR027417">
    <property type="entry name" value="P-loop_NTPase"/>
</dbReference>
<dbReference type="OrthoDB" id="1534087at2759"/>
<keyword evidence="3" id="KW-1185">Reference proteome</keyword>
<feature type="domain" description="AAA+ ATPase" evidence="1">
    <location>
        <begin position="369"/>
        <end position="514"/>
    </location>
</feature>
<dbReference type="EMBL" id="KV425987">
    <property type="protein sequence ID" value="KZV93617.1"/>
    <property type="molecule type" value="Genomic_DNA"/>
</dbReference>
<proteinExistence type="predicted"/>
<evidence type="ECO:0000259" key="1">
    <source>
        <dbReference type="SMART" id="SM00382"/>
    </source>
</evidence>
<accession>A0A165IMR8</accession>
<name>A0A165IMR8_EXIGL</name>
<evidence type="ECO:0000313" key="2">
    <source>
        <dbReference type="EMBL" id="KZV93617.1"/>
    </source>
</evidence>
<dbReference type="InterPro" id="IPR019734">
    <property type="entry name" value="TPR_rpt"/>
</dbReference>
<dbReference type="GO" id="GO:0043531">
    <property type="term" value="F:ADP binding"/>
    <property type="evidence" value="ECO:0007669"/>
    <property type="project" value="InterPro"/>
</dbReference>
<dbReference type="Gene3D" id="1.25.40.10">
    <property type="entry name" value="Tetratricopeptide repeat domain"/>
    <property type="match status" value="1"/>
</dbReference>
<dbReference type="PRINTS" id="PR00364">
    <property type="entry name" value="DISEASERSIST"/>
</dbReference>
<protein>
    <recommendedName>
        <fullName evidence="1">AAA+ ATPase domain-containing protein</fullName>
    </recommendedName>
</protein>
<dbReference type="Pfam" id="PF00931">
    <property type="entry name" value="NB-ARC"/>
    <property type="match status" value="1"/>
</dbReference>
<dbReference type="InterPro" id="IPR002182">
    <property type="entry name" value="NB-ARC"/>
</dbReference>
<dbReference type="Pfam" id="PF13424">
    <property type="entry name" value="TPR_12"/>
    <property type="match status" value="2"/>
</dbReference>
<dbReference type="PANTHER" id="PTHR47691:SF3">
    <property type="entry name" value="HTH-TYPE TRANSCRIPTIONAL REGULATOR RV0890C-RELATED"/>
    <property type="match status" value="1"/>
</dbReference>
<dbReference type="Gene3D" id="3.40.50.300">
    <property type="entry name" value="P-loop containing nucleotide triphosphate hydrolases"/>
    <property type="match status" value="1"/>
</dbReference>
<dbReference type="SMART" id="SM00382">
    <property type="entry name" value="AAA"/>
    <property type="match status" value="1"/>
</dbReference>
<dbReference type="InterPro" id="IPR003593">
    <property type="entry name" value="AAA+_ATPase"/>
</dbReference>
<dbReference type="SUPFAM" id="SSF48452">
    <property type="entry name" value="TPR-like"/>
    <property type="match status" value="2"/>
</dbReference>
<sequence length="1025" mass="113031">MAAPVLDLAVVPTTYKYPQKVVELREYADSIANKITDLKSKRDPIPGQISAIASSIADAVESACARRRLEVLEPFAAVAVEEIDTLLSSCCVALDSAYPKKRFGAKLTAFASRATSRSPSPSPSPAESPSLDDYRVSLEAVKVLLRIENGQSQLVYSGTMAPVAIQNPALLHNKISTSTVINEVVKTALQAMSNATVGLHPPYKAVAGTVLQFYEHVESYRKMNGSITAIVTRIEDFVKIVERTGGRQIGSGEKAAEAIEAFFRAVQSIVVRLEILKATRRVKRFAAPAAVAAAVAEGEKNLDHAQKLLNTSLQLHIQNTVHEIRDAQILAERSGDVIYTAELPASPKILHGRNEELRSLLDFVIDRSRPIRVAIVGAGGLGKTTLAKAVVHHVDVADAFGDRRFFVSAEAAAGVDKLLAGMLSMFGLSATSDPLKSLLQYLRSNDQTLLILDNLETIWNSVNATQRRMTEDVLSQLDSVTSLTLVVTCRGSDLPPDIDWANRTAVVLSTLSPEAAVATFTDIAGDVRASDHPVRDALLKAVDYMPLAVTLLARLVAKKEKLRDLDRRWNTVHTSMLRTKSNGRLDNVDASIQLSIAYLPSDDLAPLQLLSLCAQLPDGMKLPVRNEIERLCGFRDLNGALDVIQGLALVYVTDDDTIRMLSPIRLYVLEKYKPSAAHRASLLRIYYEIAKQAPWKPDSQFPAARDKILPELSNLDALLSSEIQHFDEQSSTDLIDAVNAVSRFSSHHVPNERMLTDLILRIEHLPTYLAYSLRILADIHWLRCAYDLSLEAATRARSLYQSLDQRSDAADCDQQMGNVHRLKGNYPEAIASLSTAREIFNDLDSQLNVAYCDRDLALVFYDQQNYDDAAARFTSAREVFLRLDDPAAAAFCQEMLGDIYRMRGDYRAAETQLESALRTYTSLGSMRDIASCSCTLGGVYRSQQRFDAALERLQVAYDIGQKQGDTWGIANALRFRSAVHRDQGQFAQARRLLLDAQRLYESIGHTRGSEDCAEALGRMDWAEQA</sequence>
<evidence type="ECO:0000313" key="3">
    <source>
        <dbReference type="Proteomes" id="UP000077266"/>
    </source>
</evidence>